<dbReference type="PANTHER" id="PTHR24126:SF14">
    <property type="entry name" value="ANK_REP_REGION DOMAIN-CONTAINING PROTEIN"/>
    <property type="match status" value="1"/>
</dbReference>
<dbReference type="InterPro" id="IPR036770">
    <property type="entry name" value="Ankyrin_rpt-contain_sf"/>
</dbReference>
<dbReference type="STRING" id="46506.AA415_00111"/>
<reference evidence="4 5" key="1">
    <citation type="journal article" date="2016" name="BMC Genomics">
        <title>Type VI secretion systems of human gut Bacteroidales segregate into three genetic architectures, two of which are contained on mobile genetic elements.</title>
        <authorList>
            <person name="Coyne M.J."/>
            <person name="Roelofs K.G."/>
            <person name="Comstock L.E."/>
        </authorList>
    </citation>
    <scope>NUCLEOTIDE SEQUENCE [LARGE SCALE GENOMIC DNA]</scope>
    <source>
        <strain evidence="4 5">CL09T03C01</strain>
    </source>
</reference>
<dbReference type="SMART" id="SM00248">
    <property type="entry name" value="ANK"/>
    <property type="match status" value="7"/>
</dbReference>
<keyword evidence="5" id="KW-1185">Reference proteome</keyword>
<evidence type="ECO:0000256" key="2">
    <source>
        <dbReference type="ARBA" id="ARBA00023043"/>
    </source>
</evidence>
<feature type="repeat" description="ANK" evidence="3">
    <location>
        <begin position="37"/>
        <end position="69"/>
    </location>
</feature>
<feature type="repeat" description="ANK" evidence="3">
    <location>
        <begin position="369"/>
        <end position="405"/>
    </location>
</feature>
<proteinExistence type="predicted"/>
<name>A0A108TD30_BACSE</name>
<evidence type="ECO:0000256" key="3">
    <source>
        <dbReference type="PROSITE-ProRule" id="PRU00023"/>
    </source>
</evidence>
<evidence type="ECO:0000256" key="1">
    <source>
        <dbReference type="ARBA" id="ARBA00022737"/>
    </source>
</evidence>
<evidence type="ECO:0000313" key="5">
    <source>
        <dbReference type="Proteomes" id="UP000056419"/>
    </source>
</evidence>
<keyword evidence="2 3" id="KW-0040">ANK repeat</keyword>
<sequence length="526" mass="58362">MITCEEIYGLHTTGALKSALYEAYREIPLDSRYSMRKNDTPLHMACAFADENAVRILLERGADVNVRNDDGDTPLCVLARCKCCGKETTIAGIAGLLVSKEARVPRSGKNTTALIEAVGNRHFLMADILLMSGCRIDSTNSNGDNVLHVICQSAGDIAYDIKRTKERIADFSERWYSEKDKREAYENMEYQEEADRQCFLTAKRILENGQIDTEDKNNIGKTALDIAGETGARRIGTLLSGQDPDTDELSALIGGLDVFQALWYKDMIALDAILRSGIELQTVCEDKKLHDFKGRSPLACALLWDNAEAAEMLLRSGADPDFKDLEEQTAFAVWLKKRKHGSEKKEDCLHLLQYLMQCGWNPEKSADKEGNTALSLACREAGCELGIWAARYLIENGADVNTVNLQGQTPAMNLYGGCFWNGNIPRIAILPRSYPYEGRYCTEKDADMLETLLEAGADVNAKDKWGNTLLHYIAGSSQRGAKEAVGLVMDFGKPDVNAVNNEGKTVLDIATEKNDEALIKFLLKYY</sequence>
<evidence type="ECO:0000313" key="4">
    <source>
        <dbReference type="EMBL" id="KWR57577.1"/>
    </source>
</evidence>
<organism evidence="4 5">
    <name type="scientific">Bacteroides stercoris</name>
    <dbReference type="NCBI Taxonomy" id="46506"/>
    <lineage>
        <taxon>Bacteria</taxon>
        <taxon>Pseudomonadati</taxon>
        <taxon>Bacteroidota</taxon>
        <taxon>Bacteroidia</taxon>
        <taxon>Bacteroidales</taxon>
        <taxon>Bacteroidaceae</taxon>
        <taxon>Bacteroides</taxon>
    </lineage>
</organism>
<comment type="caution">
    <text evidence="4">The sequence shown here is derived from an EMBL/GenBank/DDBJ whole genome shotgun (WGS) entry which is preliminary data.</text>
</comment>
<dbReference type="RefSeq" id="WP_060384963.1">
    <property type="nucleotide sequence ID" value="NZ_LRGC01000001.1"/>
</dbReference>
<dbReference type="PROSITE" id="PS50088">
    <property type="entry name" value="ANK_REPEAT"/>
    <property type="match status" value="3"/>
</dbReference>
<dbReference type="PANTHER" id="PTHR24126">
    <property type="entry name" value="ANKYRIN REPEAT, PH AND SEC7 DOMAIN CONTAINING PROTEIN SECG-RELATED"/>
    <property type="match status" value="1"/>
</dbReference>
<gene>
    <name evidence="4" type="primary">arp_1</name>
    <name evidence="4" type="ORF">AA415_00111</name>
</gene>
<dbReference type="InterPro" id="IPR002110">
    <property type="entry name" value="Ankyrin_rpt"/>
</dbReference>
<protein>
    <submittedName>
        <fullName evidence="4">Ankyrin repeat protein</fullName>
    </submittedName>
</protein>
<dbReference type="EMBL" id="LRGC01000001">
    <property type="protein sequence ID" value="KWR57577.1"/>
    <property type="molecule type" value="Genomic_DNA"/>
</dbReference>
<dbReference type="AlphaFoldDB" id="A0A108TD30"/>
<dbReference type="SUPFAM" id="SSF48403">
    <property type="entry name" value="Ankyrin repeat"/>
    <property type="match status" value="1"/>
</dbReference>
<dbReference type="PROSITE" id="PS50297">
    <property type="entry name" value="ANK_REP_REGION"/>
    <property type="match status" value="3"/>
</dbReference>
<keyword evidence="1" id="KW-0677">Repeat</keyword>
<dbReference type="Proteomes" id="UP000056419">
    <property type="component" value="Unassembled WGS sequence"/>
</dbReference>
<dbReference type="Pfam" id="PF12796">
    <property type="entry name" value="Ank_2"/>
    <property type="match status" value="1"/>
</dbReference>
<feature type="repeat" description="ANK" evidence="3">
    <location>
        <begin position="293"/>
        <end position="325"/>
    </location>
</feature>
<accession>A0A108TD30</accession>
<dbReference type="Gene3D" id="1.25.40.20">
    <property type="entry name" value="Ankyrin repeat-containing domain"/>
    <property type="match status" value="3"/>
</dbReference>
<dbReference type="PATRIC" id="fig|46506.5.peg.121"/>
<dbReference type="Pfam" id="PF00023">
    <property type="entry name" value="Ank"/>
    <property type="match status" value="2"/>
</dbReference>